<gene>
    <name evidence="1" type="ORF">SLU01_21910</name>
</gene>
<organism evidence="1 2">
    <name type="scientific">Sporosarcina luteola</name>
    <dbReference type="NCBI Taxonomy" id="582850"/>
    <lineage>
        <taxon>Bacteria</taxon>
        <taxon>Bacillati</taxon>
        <taxon>Bacillota</taxon>
        <taxon>Bacilli</taxon>
        <taxon>Bacillales</taxon>
        <taxon>Caryophanaceae</taxon>
        <taxon>Sporosarcina</taxon>
    </lineage>
</organism>
<evidence type="ECO:0000313" key="2">
    <source>
        <dbReference type="Proteomes" id="UP000321901"/>
    </source>
</evidence>
<keyword evidence="2" id="KW-1185">Reference proteome</keyword>
<protein>
    <submittedName>
        <fullName evidence="1">Uncharacterized protein</fullName>
    </submittedName>
</protein>
<name>A0A511Z8V8_9BACL</name>
<dbReference type="AlphaFoldDB" id="A0A511Z8V8"/>
<dbReference type="EMBL" id="BJYL01000029">
    <property type="protein sequence ID" value="GEN83879.1"/>
    <property type="molecule type" value="Genomic_DNA"/>
</dbReference>
<comment type="caution">
    <text evidence="1">The sequence shown here is derived from an EMBL/GenBank/DDBJ whole genome shotgun (WGS) entry which is preliminary data.</text>
</comment>
<dbReference type="RefSeq" id="WP_170232676.1">
    <property type="nucleotide sequence ID" value="NZ_BJYL01000029.1"/>
</dbReference>
<proteinExistence type="predicted"/>
<sequence>MDNDKVRMYVSIANQQIYPHKHASPWEYEVEMSREFLPVFNNLFSQIGRLEFTNFLRGHTRPYLQYHYDRDNHEIDVRTMKLYALIHEFTDEETKKFIEKLPYFTKGSPKITSGPVQPSN</sequence>
<accession>A0A511Z8V8</accession>
<dbReference type="Proteomes" id="UP000321901">
    <property type="component" value="Unassembled WGS sequence"/>
</dbReference>
<evidence type="ECO:0000313" key="1">
    <source>
        <dbReference type="EMBL" id="GEN83879.1"/>
    </source>
</evidence>
<reference evidence="1 2" key="1">
    <citation type="submission" date="2019-07" db="EMBL/GenBank/DDBJ databases">
        <title>Whole genome shotgun sequence of Sporosarcina luteola NBRC 105378.</title>
        <authorList>
            <person name="Hosoyama A."/>
            <person name="Uohara A."/>
            <person name="Ohji S."/>
            <person name="Ichikawa N."/>
        </authorList>
    </citation>
    <scope>NUCLEOTIDE SEQUENCE [LARGE SCALE GENOMIC DNA]</scope>
    <source>
        <strain evidence="1 2">NBRC 105378</strain>
    </source>
</reference>